<dbReference type="Proteomes" id="UP001595887">
    <property type="component" value="Unassembled WGS sequence"/>
</dbReference>
<sequence>MTHLLNIESPLAGIETITLNRPDSLNAMNRALIMALQEYFRSLQDRHEIRIVILRGAGRAFCAGLDLKGWDDGAKAGDELGSVHAGWATQRSIATVMELMRKCPQPIIALAQGAACGGGLSLLLASDVRYGAPSLKINAAYIKIGLGGCDMGSSYFLPRLAGASLASEMILTGKFIYAERALSAGLISEIVAEDALHDKGLELAREMLLTSPMGLRLSKDALNRNIDAPSFEAALAIEDRQQILLSMTEDYAEARAAFMERRAPEYRDR</sequence>
<dbReference type="CDD" id="cd06558">
    <property type="entry name" value="crotonase-like"/>
    <property type="match status" value="1"/>
</dbReference>
<reference evidence="4" key="1">
    <citation type="journal article" date="2019" name="Int. J. Syst. Evol. Microbiol.">
        <title>The Global Catalogue of Microorganisms (GCM) 10K type strain sequencing project: providing services to taxonomists for standard genome sequencing and annotation.</title>
        <authorList>
            <consortium name="The Broad Institute Genomics Platform"/>
            <consortium name="The Broad Institute Genome Sequencing Center for Infectious Disease"/>
            <person name="Wu L."/>
            <person name="Ma J."/>
        </authorList>
    </citation>
    <scope>NUCLEOTIDE SEQUENCE [LARGE SCALE GENOMIC DNA]</scope>
    <source>
        <strain evidence="4">CECT 8531</strain>
    </source>
</reference>
<organism evidence="3 4">
    <name type="scientific">Sphingorhabdus arenilitoris</name>
    <dbReference type="NCBI Taxonomy" id="1490041"/>
    <lineage>
        <taxon>Bacteria</taxon>
        <taxon>Pseudomonadati</taxon>
        <taxon>Pseudomonadota</taxon>
        <taxon>Alphaproteobacteria</taxon>
        <taxon>Sphingomonadales</taxon>
        <taxon>Sphingomonadaceae</taxon>
        <taxon>Sphingorhabdus</taxon>
    </lineage>
</organism>
<keyword evidence="4" id="KW-1185">Reference proteome</keyword>
<evidence type="ECO:0000256" key="1">
    <source>
        <dbReference type="ARBA" id="ARBA00005254"/>
    </source>
</evidence>
<comment type="similarity">
    <text evidence="1">Belongs to the enoyl-CoA hydratase/isomerase family.</text>
</comment>
<dbReference type="InterPro" id="IPR029045">
    <property type="entry name" value="ClpP/crotonase-like_dom_sf"/>
</dbReference>
<evidence type="ECO:0000313" key="4">
    <source>
        <dbReference type="Proteomes" id="UP001595887"/>
    </source>
</evidence>
<dbReference type="RefSeq" id="WP_381424482.1">
    <property type="nucleotide sequence ID" value="NZ_JBHSDH010000013.1"/>
</dbReference>
<name>A0ABV8RKG2_9SPHN</name>
<evidence type="ECO:0000256" key="2">
    <source>
        <dbReference type="ARBA" id="ARBA00023239"/>
    </source>
</evidence>
<dbReference type="Gene3D" id="3.90.226.10">
    <property type="entry name" value="2-enoyl-CoA Hydratase, Chain A, domain 1"/>
    <property type="match status" value="1"/>
</dbReference>
<dbReference type="PANTHER" id="PTHR11941">
    <property type="entry name" value="ENOYL-COA HYDRATASE-RELATED"/>
    <property type="match status" value="1"/>
</dbReference>
<dbReference type="SUPFAM" id="SSF52096">
    <property type="entry name" value="ClpP/crotonase"/>
    <property type="match status" value="1"/>
</dbReference>
<dbReference type="InterPro" id="IPR001753">
    <property type="entry name" value="Enoyl-CoA_hydra/iso"/>
</dbReference>
<dbReference type="InterPro" id="IPR014748">
    <property type="entry name" value="Enoyl-CoA_hydra_C"/>
</dbReference>
<proteinExistence type="inferred from homology"/>
<comment type="caution">
    <text evidence="3">The sequence shown here is derived from an EMBL/GenBank/DDBJ whole genome shotgun (WGS) entry which is preliminary data.</text>
</comment>
<protein>
    <submittedName>
        <fullName evidence="3">Enoyl-CoA hydratase/isomerase family protein</fullName>
    </submittedName>
</protein>
<gene>
    <name evidence="3" type="ORF">ACFOWX_12175</name>
</gene>
<evidence type="ECO:0000313" key="3">
    <source>
        <dbReference type="EMBL" id="MFC4293174.1"/>
    </source>
</evidence>
<dbReference type="EMBL" id="JBHSDH010000013">
    <property type="protein sequence ID" value="MFC4293174.1"/>
    <property type="molecule type" value="Genomic_DNA"/>
</dbReference>
<keyword evidence="2" id="KW-0456">Lyase</keyword>
<dbReference type="Gene3D" id="1.10.12.10">
    <property type="entry name" value="Lyase 2-enoyl-coa Hydratase, Chain A, domain 2"/>
    <property type="match status" value="1"/>
</dbReference>
<dbReference type="Pfam" id="PF00378">
    <property type="entry name" value="ECH_1"/>
    <property type="match status" value="1"/>
</dbReference>
<accession>A0ABV8RKG2</accession>
<dbReference type="PANTHER" id="PTHR11941:SF130">
    <property type="entry name" value="ENOYL-COA HYDRATASE ECHA12-RELATED"/>
    <property type="match status" value="1"/>
</dbReference>